<dbReference type="SUPFAM" id="SSF51445">
    <property type="entry name" value="(Trans)glycosidases"/>
    <property type="match status" value="1"/>
</dbReference>
<dbReference type="RefSeq" id="WP_149172118.1">
    <property type="nucleotide sequence ID" value="NZ_VTOY01000013.1"/>
</dbReference>
<comment type="caution">
    <text evidence="6">The sequence shown here is derived from an EMBL/GenBank/DDBJ whole genome shotgun (WGS) entry which is preliminary data.</text>
</comment>
<name>A0A5D6W1I2_9FIRM</name>
<feature type="signal peptide" evidence="4">
    <location>
        <begin position="1"/>
        <end position="27"/>
    </location>
</feature>
<dbReference type="GO" id="GO:0004553">
    <property type="term" value="F:hydrolase activity, hydrolyzing O-glycosyl compounds"/>
    <property type="evidence" value="ECO:0007669"/>
    <property type="project" value="InterPro"/>
</dbReference>
<protein>
    <submittedName>
        <fullName evidence="6">Glycoside hydrolase family 3 protein</fullName>
    </submittedName>
</protein>
<dbReference type="Pfam" id="PF00933">
    <property type="entry name" value="Glyco_hydro_3"/>
    <property type="match status" value="1"/>
</dbReference>
<dbReference type="GO" id="GO:0005975">
    <property type="term" value="P:carbohydrate metabolic process"/>
    <property type="evidence" value="ECO:0007669"/>
    <property type="project" value="InterPro"/>
</dbReference>
<accession>A0A5D6W1I2</accession>
<proteinExistence type="inferred from homology"/>
<dbReference type="PANTHER" id="PTHR30480">
    <property type="entry name" value="BETA-HEXOSAMINIDASE-RELATED"/>
    <property type="match status" value="1"/>
</dbReference>
<dbReference type="InterPro" id="IPR050226">
    <property type="entry name" value="NagZ_Beta-hexosaminidase"/>
</dbReference>
<reference evidence="6 7" key="1">
    <citation type="submission" date="2019-08" db="EMBL/GenBank/DDBJ databases">
        <title>Selenomonas sp. mPRGC5 and Selenomonas sp. mPRGC8 isolated from ruminal fluid of dairy goat (Capra hircus).</title>
        <authorList>
            <person name="Poothong S."/>
            <person name="Nuengjamnong C."/>
            <person name="Tanasupawat S."/>
        </authorList>
    </citation>
    <scope>NUCLEOTIDE SEQUENCE [LARGE SCALE GENOMIC DNA]</scope>
    <source>
        <strain evidence="7">mPRGC5</strain>
    </source>
</reference>
<evidence type="ECO:0000256" key="3">
    <source>
        <dbReference type="ARBA" id="ARBA00023295"/>
    </source>
</evidence>
<evidence type="ECO:0000256" key="2">
    <source>
        <dbReference type="ARBA" id="ARBA00022801"/>
    </source>
</evidence>
<dbReference type="GO" id="GO:0009254">
    <property type="term" value="P:peptidoglycan turnover"/>
    <property type="evidence" value="ECO:0007669"/>
    <property type="project" value="TreeGrafter"/>
</dbReference>
<evidence type="ECO:0000256" key="1">
    <source>
        <dbReference type="ARBA" id="ARBA00005336"/>
    </source>
</evidence>
<sequence length="379" mass="41508">MSKKKWALALSLMVGALALCTGCQLSADTGRALEDKPAQTLDEQVDSIVDSMTLPEKVGQMVMIGIYGTDVNDDSLFMLHQYHIGNIILFDRNLESAEQTKALTDHLREQAEQKVPLFIGIDEEGGAVVRGKAFITPPPSQQEIGASGDVTKAEGWADRTAQQLKNLGINVNFAPVADLGGTRGRSYGQDPEQVTKFLAAAAQGYEKNRVMYALKHFPGIGRGTVDTHLDVSTVMASREELMQNDVVPFKGIISSRSEEDYFILVGHLKYLAFDPERPASQSPAIVTDLLRKELGYDGIIITDDLNMGAVAKYSSPRERGIQSVKAGVDMIMMCHEYSYAADAYLGILEAVENGEISQQRIDESVKRIVKAKLLHQGKE</sequence>
<dbReference type="PANTHER" id="PTHR30480:SF16">
    <property type="entry name" value="GLYCOSIDE HYDROLASE FAMILY 3 DOMAIN PROTEIN"/>
    <property type="match status" value="1"/>
</dbReference>
<feature type="chain" id="PRO_5022688699" evidence="4">
    <location>
        <begin position="28"/>
        <end position="379"/>
    </location>
</feature>
<dbReference type="InterPro" id="IPR019800">
    <property type="entry name" value="Glyco_hydro_3_AS"/>
</dbReference>
<keyword evidence="3" id="KW-0326">Glycosidase</keyword>
<dbReference type="Proteomes" id="UP000323646">
    <property type="component" value="Unassembled WGS sequence"/>
</dbReference>
<comment type="similarity">
    <text evidence="1">Belongs to the glycosyl hydrolase 3 family.</text>
</comment>
<keyword evidence="7" id="KW-1185">Reference proteome</keyword>
<dbReference type="EMBL" id="VTOY01000013">
    <property type="protein sequence ID" value="TYZ20624.1"/>
    <property type="molecule type" value="Genomic_DNA"/>
</dbReference>
<dbReference type="PROSITE" id="PS00775">
    <property type="entry name" value="GLYCOSYL_HYDROL_F3"/>
    <property type="match status" value="1"/>
</dbReference>
<feature type="domain" description="Glycoside hydrolase family 3 N-terminal" evidence="5">
    <location>
        <begin position="53"/>
        <end position="370"/>
    </location>
</feature>
<dbReference type="AlphaFoldDB" id="A0A5D6W1I2"/>
<evidence type="ECO:0000313" key="7">
    <source>
        <dbReference type="Proteomes" id="UP000323646"/>
    </source>
</evidence>
<evidence type="ECO:0000256" key="4">
    <source>
        <dbReference type="SAM" id="SignalP"/>
    </source>
</evidence>
<keyword evidence="2 6" id="KW-0378">Hydrolase</keyword>
<dbReference type="InterPro" id="IPR017853">
    <property type="entry name" value="GH"/>
</dbReference>
<gene>
    <name evidence="6" type="ORF">FZ040_11495</name>
</gene>
<organism evidence="6 7">
    <name type="scientific">Selenomonas ruminis</name>
    <dbReference type="NCBI Taxonomy" id="2593411"/>
    <lineage>
        <taxon>Bacteria</taxon>
        <taxon>Bacillati</taxon>
        <taxon>Bacillota</taxon>
        <taxon>Negativicutes</taxon>
        <taxon>Selenomonadales</taxon>
        <taxon>Selenomonadaceae</taxon>
        <taxon>Selenomonas</taxon>
    </lineage>
</organism>
<evidence type="ECO:0000313" key="6">
    <source>
        <dbReference type="EMBL" id="TYZ20624.1"/>
    </source>
</evidence>
<dbReference type="InterPro" id="IPR001764">
    <property type="entry name" value="Glyco_hydro_3_N"/>
</dbReference>
<dbReference type="Gene3D" id="3.20.20.300">
    <property type="entry name" value="Glycoside hydrolase, family 3, N-terminal domain"/>
    <property type="match status" value="1"/>
</dbReference>
<evidence type="ECO:0000259" key="5">
    <source>
        <dbReference type="Pfam" id="PF00933"/>
    </source>
</evidence>
<dbReference type="InterPro" id="IPR036962">
    <property type="entry name" value="Glyco_hydro_3_N_sf"/>
</dbReference>
<keyword evidence="4" id="KW-0732">Signal</keyword>
<dbReference type="OrthoDB" id="9805821at2"/>